<reference evidence="6" key="4">
    <citation type="submission" date="2024-09" db="EMBL/GenBank/DDBJ databases">
        <authorList>
            <person name="Sun Q."/>
            <person name="Mori K."/>
        </authorList>
    </citation>
    <scope>NUCLEOTIDE SEQUENCE</scope>
    <source>
        <strain evidence="6">KCTC 62575</strain>
    </source>
</reference>
<reference evidence="6" key="1">
    <citation type="journal article" date="2014" name="Int. J. Syst. Evol. Microbiol.">
        <title>Complete genome of a new Firmicutes species belonging to the dominant human colonic microbiota ('Ruminococcus bicirculans') reveals two chromosomes and a selective capacity to utilize plant glucans.</title>
        <authorList>
            <consortium name="NISC Comparative Sequencing Program"/>
            <person name="Wegmann U."/>
            <person name="Louis P."/>
            <person name="Goesmann A."/>
            <person name="Henrissat B."/>
            <person name="Duncan S.H."/>
            <person name="Flint H.J."/>
        </authorList>
    </citation>
    <scope>NUCLEOTIDE SEQUENCE</scope>
    <source>
        <strain evidence="6">KCTC 62575</strain>
    </source>
</reference>
<reference evidence="9" key="3">
    <citation type="journal article" date="2019" name="Int. J. Syst. Evol. Microbiol.">
        <title>The Global Catalogue of Microorganisms (GCM) 10K type strain sequencing project: providing services to taxonomists for standard genome sequencing and annotation.</title>
        <authorList>
            <consortium name="The Broad Institute Genomics Platform"/>
            <consortium name="The Broad Institute Genome Sequencing Center for Infectious Disease"/>
            <person name="Wu L."/>
            <person name="Ma J."/>
        </authorList>
    </citation>
    <scope>NUCLEOTIDE SEQUENCE [LARGE SCALE GENOMIC DNA]</scope>
    <source>
        <strain evidence="9">KCTC 62575</strain>
    </source>
</reference>
<evidence type="ECO:0000313" key="9">
    <source>
        <dbReference type="Proteomes" id="UP001595455"/>
    </source>
</evidence>
<keyword evidence="3" id="KW-0238">DNA-binding</keyword>
<name>A0A371YNL7_9GAMM</name>
<comment type="caution">
    <text evidence="7">The sequence shown here is derived from an EMBL/GenBank/DDBJ whole genome shotgun (WGS) entry which is preliminary data.</text>
</comment>
<dbReference type="SMART" id="SM00342">
    <property type="entry name" value="HTH_ARAC"/>
    <property type="match status" value="1"/>
</dbReference>
<keyword evidence="9" id="KW-1185">Reference proteome</keyword>
<protein>
    <submittedName>
        <fullName evidence="7">AraC family transcriptional regulator</fullName>
    </submittedName>
</protein>
<evidence type="ECO:0000313" key="7">
    <source>
        <dbReference type="EMBL" id="RFC83056.1"/>
    </source>
</evidence>
<accession>A0A371YNL7</accession>
<dbReference type="Pfam" id="PF12833">
    <property type="entry name" value="HTH_18"/>
    <property type="match status" value="1"/>
</dbReference>
<evidence type="ECO:0000259" key="5">
    <source>
        <dbReference type="PROSITE" id="PS01124"/>
    </source>
</evidence>
<dbReference type="Gene3D" id="2.60.120.10">
    <property type="entry name" value="Jelly Rolls"/>
    <property type="match status" value="1"/>
</dbReference>
<evidence type="ECO:0000256" key="2">
    <source>
        <dbReference type="ARBA" id="ARBA00023015"/>
    </source>
</evidence>
<dbReference type="GO" id="GO:0043565">
    <property type="term" value="F:sequence-specific DNA binding"/>
    <property type="evidence" value="ECO:0007669"/>
    <property type="project" value="InterPro"/>
</dbReference>
<evidence type="ECO:0000313" key="8">
    <source>
        <dbReference type="Proteomes" id="UP000240957"/>
    </source>
</evidence>
<dbReference type="InterPro" id="IPR018060">
    <property type="entry name" value="HTH_AraC"/>
</dbReference>
<dbReference type="PANTHER" id="PTHR11019:SF199">
    <property type="entry name" value="HTH-TYPE TRANSCRIPTIONAL REGULATOR NIMR"/>
    <property type="match status" value="1"/>
</dbReference>
<proteinExistence type="predicted"/>
<sequence>MTHSARRSAALVTSMSSSREHGSIIPQHFHCRGQLLYAVEGHIRVYTSDHIWIIPPHCALWIPAYYEHSVLSYGQVCLNSAMVEETAAQTLGQHCFLVRMSNLLRELVLRLNHPKTDDDLTTQPNNDQRQALDQALQLLIFNEIQQSHNFSLDIPWSRDPRLIQICSELIDHPDSQKDLDAWADQIGTSSRTLIRLFQKEMGLNFRHWLQRMHVVLALGYLSEHLSISQIAGKLGYQSSSAFTAMFKKQLGAPPSHFRK</sequence>
<gene>
    <name evidence="6" type="ORF">ACFODO_21290</name>
    <name evidence="7" type="ORF">C9E89_013070</name>
</gene>
<dbReference type="GO" id="GO:0003700">
    <property type="term" value="F:DNA-binding transcription factor activity"/>
    <property type="evidence" value="ECO:0007669"/>
    <property type="project" value="InterPro"/>
</dbReference>
<feature type="domain" description="HTH araC/xylS-type" evidence="5">
    <location>
        <begin position="160"/>
        <end position="259"/>
    </location>
</feature>
<evidence type="ECO:0000313" key="6">
    <source>
        <dbReference type="EMBL" id="MFC2997734.1"/>
    </source>
</evidence>
<dbReference type="Gene3D" id="1.10.10.60">
    <property type="entry name" value="Homeodomain-like"/>
    <property type="match status" value="1"/>
</dbReference>
<dbReference type="PANTHER" id="PTHR11019">
    <property type="entry name" value="HTH-TYPE TRANSCRIPTIONAL REGULATOR NIMR"/>
    <property type="match status" value="1"/>
</dbReference>
<dbReference type="InterPro" id="IPR009057">
    <property type="entry name" value="Homeodomain-like_sf"/>
</dbReference>
<keyword evidence="4" id="KW-0804">Transcription</keyword>
<evidence type="ECO:0000256" key="4">
    <source>
        <dbReference type="ARBA" id="ARBA00023163"/>
    </source>
</evidence>
<dbReference type="InterPro" id="IPR011051">
    <property type="entry name" value="RmlC_Cupin_sf"/>
</dbReference>
<keyword evidence="1" id="KW-0678">Repressor</keyword>
<dbReference type="CDD" id="cd06124">
    <property type="entry name" value="cupin_NimR-like_N"/>
    <property type="match status" value="1"/>
</dbReference>
<dbReference type="Proteomes" id="UP001595455">
    <property type="component" value="Unassembled WGS sequence"/>
</dbReference>
<dbReference type="EMBL" id="PYIX02000022">
    <property type="protein sequence ID" value="RFC83056.1"/>
    <property type="molecule type" value="Genomic_DNA"/>
</dbReference>
<dbReference type="EMBL" id="JBHRSF010000157">
    <property type="protein sequence ID" value="MFC2997734.1"/>
    <property type="molecule type" value="Genomic_DNA"/>
</dbReference>
<dbReference type="OrthoDB" id="9804543at2"/>
<dbReference type="RefSeq" id="WP_107008783.1">
    <property type="nucleotide sequence ID" value="NZ_JBHRSF010000157.1"/>
</dbReference>
<dbReference type="PROSITE" id="PS01124">
    <property type="entry name" value="HTH_ARAC_FAMILY_2"/>
    <property type="match status" value="1"/>
</dbReference>
<dbReference type="SUPFAM" id="SSF51182">
    <property type="entry name" value="RmlC-like cupins"/>
    <property type="match status" value="1"/>
</dbReference>
<dbReference type="Proteomes" id="UP000240957">
    <property type="component" value="Unassembled WGS sequence"/>
</dbReference>
<evidence type="ECO:0000256" key="3">
    <source>
        <dbReference type="ARBA" id="ARBA00023125"/>
    </source>
</evidence>
<dbReference type="PRINTS" id="PR00032">
    <property type="entry name" value="HTHARAC"/>
</dbReference>
<dbReference type="AlphaFoldDB" id="A0A371YNL7"/>
<dbReference type="SUPFAM" id="SSF46689">
    <property type="entry name" value="Homeodomain-like"/>
    <property type="match status" value="1"/>
</dbReference>
<organism evidence="7 8">
    <name type="scientific">Acinetobacter sichuanensis</name>
    <dbReference type="NCBI Taxonomy" id="2136183"/>
    <lineage>
        <taxon>Bacteria</taxon>
        <taxon>Pseudomonadati</taxon>
        <taxon>Pseudomonadota</taxon>
        <taxon>Gammaproteobacteria</taxon>
        <taxon>Moraxellales</taxon>
        <taxon>Moraxellaceae</taxon>
        <taxon>Acinetobacter</taxon>
    </lineage>
</organism>
<dbReference type="InterPro" id="IPR020449">
    <property type="entry name" value="Tscrpt_reg_AraC-type_HTH"/>
</dbReference>
<reference evidence="7 8" key="2">
    <citation type="submission" date="2018-08" db="EMBL/GenBank/DDBJ databases">
        <title>The draft genome of Acinetobacter sichuanensis strain WCHAc060041.</title>
        <authorList>
            <person name="Qin J."/>
            <person name="Feng Y."/>
            <person name="Zong Z."/>
        </authorList>
    </citation>
    <scope>NUCLEOTIDE SEQUENCE [LARGE SCALE GENOMIC DNA]</scope>
    <source>
        <strain evidence="7 8">WCHAc060041</strain>
    </source>
</reference>
<dbReference type="FunFam" id="1.10.10.60:FF:000132">
    <property type="entry name" value="AraC family transcriptional regulator"/>
    <property type="match status" value="1"/>
</dbReference>
<dbReference type="InterPro" id="IPR014710">
    <property type="entry name" value="RmlC-like_jellyroll"/>
</dbReference>
<evidence type="ECO:0000256" key="1">
    <source>
        <dbReference type="ARBA" id="ARBA00022491"/>
    </source>
</evidence>
<keyword evidence="2" id="KW-0805">Transcription regulation</keyword>